<evidence type="ECO:0000313" key="2">
    <source>
        <dbReference type="EMBL" id="OOF85488.1"/>
    </source>
</evidence>
<comment type="caution">
    <text evidence="2">The sequence shown here is derived from an EMBL/GenBank/DDBJ whole genome shotgun (WGS) entry which is preliminary data.</text>
</comment>
<dbReference type="EMBL" id="MLAH01000022">
    <property type="protein sequence ID" value="OOF85488.1"/>
    <property type="molecule type" value="Genomic_DNA"/>
</dbReference>
<organism evidence="2 3">
    <name type="scientific">Rodentibacter ratti</name>
    <dbReference type="NCBI Taxonomy" id="1906745"/>
    <lineage>
        <taxon>Bacteria</taxon>
        <taxon>Pseudomonadati</taxon>
        <taxon>Pseudomonadota</taxon>
        <taxon>Gammaproteobacteria</taxon>
        <taxon>Pasteurellales</taxon>
        <taxon>Pasteurellaceae</taxon>
        <taxon>Rodentibacter</taxon>
    </lineage>
</organism>
<name>A0A1V3L7G7_9PAST</name>
<dbReference type="RefSeq" id="WP_077475679.1">
    <property type="nucleotide sequence ID" value="NZ_MLAH01000022.1"/>
</dbReference>
<feature type="compositionally biased region" description="Basic and acidic residues" evidence="1">
    <location>
        <begin position="215"/>
        <end position="228"/>
    </location>
</feature>
<evidence type="ECO:0000313" key="3">
    <source>
        <dbReference type="Proteomes" id="UP000189549"/>
    </source>
</evidence>
<sequence length="228" mass="25079">MSSLPFVAQRQPTQANQGYVPKRNPSVQLALNGAPIYLHNILMTVSVKREEKDMSGQKSSTKKSDKGVKAKELSVTGFIPYNRKEWLTQLFNLAESEDGKGEQSKYRVSCTVAEAVNMREVQFSGEVSATEQNGQLGWAISFTLREVNSVAEKKDQRKKKPKAKVQGEKAPTAQPANKSAVENSGKSEERIAGTEKDDSFWGSVNNGNASGAIKAMKDGNWTKHNENN</sequence>
<proteinExistence type="predicted"/>
<feature type="region of interest" description="Disordered" evidence="1">
    <location>
        <begin position="49"/>
        <end position="68"/>
    </location>
</feature>
<gene>
    <name evidence="2" type="ORF">BKG93_04530</name>
</gene>
<feature type="compositionally biased region" description="Polar residues" evidence="1">
    <location>
        <begin position="174"/>
        <end position="184"/>
    </location>
</feature>
<dbReference type="AlphaFoldDB" id="A0A1V3L7G7"/>
<feature type="compositionally biased region" description="Basic and acidic residues" evidence="1">
    <location>
        <begin position="185"/>
        <end position="199"/>
    </location>
</feature>
<protein>
    <submittedName>
        <fullName evidence="2">Uncharacterized protein</fullName>
    </submittedName>
</protein>
<accession>A0A1V3L7G7</accession>
<dbReference type="InterPro" id="IPR057869">
    <property type="entry name" value="HP1_YO34"/>
</dbReference>
<feature type="region of interest" description="Disordered" evidence="1">
    <location>
        <begin position="150"/>
        <end position="228"/>
    </location>
</feature>
<dbReference type="Proteomes" id="UP000189549">
    <property type="component" value="Unassembled WGS sequence"/>
</dbReference>
<evidence type="ECO:0000256" key="1">
    <source>
        <dbReference type="SAM" id="MobiDB-lite"/>
    </source>
</evidence>
<feature type="region of interest" description="Disordered" evidence="1">
    <location>
        <begin position="1"/>
        <end position="21"/>
    </location>
</feature>
<dbReference type="Pfam" id="PF25759">
    <property type="entry name" value="HP1_ORF34"/>
    <property type="match status" value="1"/>
</dbReference>
<reference evidence="2 3" key="1">
    <citation type="submission" date="2016-10" db="EMBL/GenBank/DDBJ databases">
        <title>Rodentibacter gen. nov. and new species.</title>
        <authorList>
            <person name="Christensen H."/>
        </authorList>
    </citation>
    <scope>NUCLEOTIDE SEQUENCE [LARGE SCALE GENOMIC DNA]</scope>
    <source>
        <strain evidence="2 3">Ppn157</strain>
    </source>
</reference>